<accession>A0ABN9RC18</accession>
<name>A0ABN9RC18_9DINO</name>
<sequence>TTCVRTWYLRHLGFEVDQLYRYLVDTVLDADGERAAVCSPKLLSDDYPRAVLRTIWPQGVIPDDALPGWPRWTFDAERCFLAHVVAVAGRPRRHEGQLGARYPPLAHRQQLLAYVVHLGQQAVGACPCLAREAVAPGLRPVPSRFHEPVAKQAAAGPEDARARVQSLKLPAVGPPNGPELTDRPIAGLASDRDIVAPGCLQREVMRHCVALASQHRRQCVDHLGRAEGLRDGALAGQWGDDRAALVHLVSFLTMGAVNGGGDLGARWEQRVRANRMRFGPSPLADPRAVLGAFVAAAD</sequence>
<gene>
    <name evidence="1" type="ORF">PCOR1329_LOCUS19460</name>
</gene>
<feature type="non-terminal residue" evidence="1">
    <location>
        <position position="298"/>
    </location>
</feature>
<proteinExistence type="predicted"/>
<evidence type="ECO:0000313" key="2">
    <source>
        <dbReference type="Proteomes" id="UP001189429"/>
    </source>
</evidence>
<keyword evidence="2" id="KW-1185">Reference proteome</keyword>
<reference evidence="1" key="1">
    <citation type="submission" date="2023-10" db="EMBL/GenBank/DDBJ databases">
        <authorList>
            <person name="Chen Y."/>
            <person name="Shah S."/>
            <person name="Dougan E. K."/>
            <person name="Thang M."/>
            <person name="Chan C."/>
        </authorList>
    </citation>
    <scope>NUCLEOTIDE SEQUENCE [LARGE SCALE GENOMIC DNA]</scope>
</reference>
<feature type="non-terminal residue" evidence="1">
    <location>
        <position position="1"/>
    </location>
</feature>
<evidence type="ECO:0000313" key="1">
    <source>
        <dbReference type="EMBL" id="CAK0816520.1"/>
    </source>
</evidence>
<protein>
    <submittedName>
        <fullName evidence="1">Uncharacterized protein</fullName>
    </submittedName>
</protein>
<dbReference type="EMBL" id="CAUYUJ010006218">
    <property type="protein sequence ID" value="CAK0816520.1"/>
    <property type="molecule type" value="Genomic_DNA"/>
</dbReference>
<comment type="caution">
    <text evidence="1">The sequence shown here is derived from an EMBL/GenBank/DDBJ whole genome shotgun (WGS) entry which is preliminary data.</text>
</comment>
<organism evidence="1 2">
    <name type="scientific">Prorocentrum cordatum</name>
    <dbReference type="NCBI Taxonomy" id="2364126"/>
    <lineage>
        <taxon>Eukaryota</taxon>
        <taxon>Sar</taxon>
        <taxon>Alveolata</taxon>
        <taxon>Dinophyceae</taxon>
        <taxon>Prorocentrales</taxon>
        <taxon>Prorocentraceae</taxon>
        <taxon>Prorocentrum</taxon>
    </lineage>
</organism>
<dbReference type="Proteomes" id="UP001189429">
    <property type="component" value="Unassembled WGS sequence"/>
</dbReference>